<feature type="transmembrane region" description="Helical" evidence="26">
    <location>
        <begin position="415"/>
        <end position="441"/>
    </location>
</feature>
<dbReference type="Gene3D" id="1.20.120.1630">
    <property type="match status" value="1"/>
</dbReference>
<feature type="transmembrane region" description="Helical" evidence="26">
    <location>
        <begin position="160"/>
        <end position="179"/>
    </location>
</feature>
<evidence type="ECO:0000256" key="26">
    <source>
        <dbReference type="SAM" id="Phobius"/>
    </source>
</evidence>
<evidence type="ECO:0000256" key="15">
    <source>
        <dbReference type="ARBA" id="ARBA00023098"/>
    </source>
</evidence>
<evidence type="ECO:0000256" key="17">
    <source>
        <dbReference type="ARBA" id="ARBA00023166"/>
    </source>
</evidence>
<dbReference type="GO" id="GO:0050613">
    <property type="term" value="F:Delta14-sterol reductase activity"/>
    <property type="evidence" value="ECO:0007669"/>
    <property type="project" value="UniProtKB-EC"/>
</dbReference>
<dbReference type="PROSITE" id="PS50244">
    <property type="entry name" value="S5A_REDUCTASE"/>
    <property type="match status" value="1"/>
</dbReference>
<keyword evidence="11" id="KW-0752">Steroid biosynthesis</keyword>
<evidence type="ECO:0000256" key="19">
    <source>
        <dbReference type="ARBA" id="ARBA00030165"/>
    </source>
</evidence>
<evidence type="ECO:0000256" key="10">
    <source>
        <dbReference type="ARBA" id="ARBA00022824"/>
    </source>
</evidence>
<evidence type="ECO:0000256" key="3">
    <source>
        <dbReference type="ARBA" id="ARBA00004770"/>
    </source>
</evidence>
<evidence type="ECO:0000256" key="25">
    <source>
        <dbReference type="SAM" id="MobiDB-lite"/>
    </source>
</evidence>
<evidence type="ECO:0000256" key="18">
    <source>
        <dbReference type="ARBA" id="ARBA00023221"/>
    </source>
</evidence>
<keyword evidence="17" id="KW-1207">Sterol metabolism</keyword>
<feature type="transmembrane region" description="Helical" evidence="26">
    <location>
        <begin position="73"/>
        <end position="93"/>
    </location>
</feature>
<comment type="subcellular location">
    <subcellularLocation>
        <location evidence="1">Endomembrane system</location>
        <topology evidence="1">Multi-pass membrane protein</topology>
    </subcellularLocation>
    <subcellularLocation>
        <location evidence="2">Endoplasmic reticulum membrane</location>
    </subcellularLocation>
</comment>
<dbReference type="GO" id="GO:0006695">
    <property type="term" value="P:cholesterol biosynthetic process"/>
    <property type="evidence" value="ECO:0007669"/>
    <property type="project" value="UniProtKB-KW"/>
</dbReference>
<evidence type="ECO:0000256" key="9">
    <source>
        <dbReference type="ARBA" id="ARBA00022778"/>
    </source>
</evidence>
<evidence type="ECO:0000256" key="12">
    <source>
        <dbReference type="ARBA" id="ARBA00022989"/>
    </source>
</evidence>
<keyword evidence="28" id="KW-1185">Reference proteome</keyword>
<evidence type="ECO:0000256" key="20">
    <source>
        <dbReference type="ARBA" id="ARBA00031227"/>
    </source>
</evidence>
<comment type="catalytic activity">
    <reaction evidence="22">
        <text>4,4-dimethyl-8,14-cholestadien-3beta-ol + NADPH + H(+) = 4,4-dimethyl-5alpha-cholest-8-en-3beta-ol + NADP(+)</text>
        <dbReference type="Rhea" id="RHEA:46812"/>
        <dbReference type="ChEBI" id="CHEBI:15378"/>
        <dbReference type="ChEBI" id="CHEBI:57783"/>
        <dbReference type="ChEBI" id="CHEBI:58349"/>
        <dbReference type="ChEBI" id="CHEBI:78904"/>
        <dbReference type="ChEBI" id="CHEBI:87044"/>
    </reaction>
</comment>
<feature type="transmembrane region" description="Helical" evidence="26">
    <location>
        <begin position="113"/>
        <end position="139"/>
    </location>
</feature>
<evidence type="ECO:0000256" key="16">
    <source>
        <dbReference type="ARBA" id="ARBA00023136"/>
    </source>
</evidence>
<dbReference type="PANTHER" id="PTHR21257">
    <property type="entry name" value="DELTA(14)-STEROL REDUCTASE"/>
    <property type="match status" value="1"/>
</dbReference>
<comment type="caution">
    <text evidence="27">The sequence shown here is derived from an EMBL/GenBank/DDBJ whole genome shotgun (WGS) entry which is preliminary data.</text>
</comment>
<feature type="transmembrane region" description="Helical" evidence="26">
    <location>
        <begin position="345"/>
        <end position="364"/>
    </location>
</feature>
<evidence type="ECO:0000256" key="7">
    <source>
        <dbReference type="ARBA" id="ARBA00022548"/>
    </source>
</evidence>
<feature type="region of interest" description="Disordered" evidence="25">
    <location>
        <begin position="1"/>
        <end position="20"/>
    </location>
</feature>
<dbReference type="PROSITE" id="PS01017">
    <property type="entry name" value="STEROL_REDUCT_1"/>
    <property type="match status" value="1"/>
</dbReference>
<dbReference type="FunFam" id="1.20.120.1630:FF:000001">
    <property type="entry name" value="delta(14)-sterol reductase isoform X1"/>
    <property type="match status" value="1"/>
</dbReference>
<comment type="similarity">
    <text evidence="4">Belongs to the ERG4/ERG24 family.</text>
</comment>
<evidence type="ECO:0000256" key="21">
    <source>
        <dbReference type="ARBA" id="ARBA00032210"/>
    </source>
</evidence>
<evidence type="ECO:0000256" key="24">
    <source>
        <dbReference type="ARBA" id="ARBA00049367"/>
    </source>
</evidence>
<dbReference type="InterPro" id="IPR018083">
    <property type="entry name" value="Sterol_reductase_CS"/>
</dbReference>
<evidence type="ECO:0000256" key="2">
    <source>
        <dbReference type="ARBA" id="ARBA00004586"/>
    </source>
</evidence>
<keyword evidence="9" id="KW-0152">Cholesterol biosynthesis</keyword>
<dbReference type="Proteomes" id="UP001519460">
    <property type="component" value="Unassembled WGS sequence"/>
</dbReference>
<protein>
    <recommendedName>
        <fullName evidence="5">Delta(14)-sterol reductase</fullName>
        <ecNumber evidence="5">1.3.1.70</ecNumber>
    </recommendedName>
    <alternativeName>
        <fullName evidence="21">3-beta-hydroxysterol Delta (14)-reductase</fullName>
    </alternativeName>
    <alternativeName>
        <fullName evidence="19">C-14 sterol reductase</fullName>
    </alternativeName>
    <alternativeName>
        <fullName evidence="20">Sterol C14-reductase</fullName>
    </alternativeName>
</protein>
<dbReference type="PANTHER" id="PTHR21257:SF52">
    <property type="entry name" value="DELTA(14)-STEROL REDUCTASE TM7SF2"/>
    <property type="match status" value="1"/>
</dbReference>
<evidence type="ECO:0000256" key="1">
    <source>
        <dbReference type="ARBA" id="ARBA00004127"/>
    </source>
</evidence>
<feature type="compositionally biased region" description="Basic and acidic residues" evidence="25">
    <location>
        <begin position="9"/>
        <end position="18"/>
    </location>
</feature>
<evidence type="ECO:0000256" key="14">
    <source>
        <dbReference type="ARBA" id="ARBA00023011"/>
    </source>
</evidence>
<evidence type="ECO:0000256" key="4">
    <source>
        <dbReference type="ARBA" id="ARBA00005402"/>
    </source>
</evidence>
<keyword evidence="8 26" id="KW-0812">Transmembrane</keyword>
<keyword evidence="16 26" id="KW-0472">Membrane</keyword>
<organism evidence="27 28">
    <name type="scientific">Batillaria attramentaria</name>
    <dbReference type="NCBI Taxonomy" id="370345"/>
    <lineage>
        <taxon>Eukaryota</taxon>
        <taxon>Metazoa</taxon>
        <taxon>Spiralia</taxon>
        <taxon>Lophotrochozoa</taxon>
        <taxon>Mollusca</taxon>
        <taxon>Gastropoda</taxon>
        <taxon>Caenogastropoda</taxon>
        <taxon>Sorbeoconcha</taxon>
        <taxon>Cerithioidea</taxon>
        <taxon>Batillariidae</taxon>
        <taxon>Batillaria</taxon>
    </lineage>
</organism>
<evidence type="ECO:0000256" key="8">
    <source>
        <dbReference type="ARBA" id="ARBA00022692"/>
    </source>
</evidence>
<accession>A0ABD0JZX2</accession>
<reference evidence="27 28" key="1">
    <citation type="journal article" date="2023" name="Sci. Data">
        <title>Genome assembly of the Korean intertidal mud-creeper Batillaria attramentaria.</title>
        <authorList>
            <person name="Patra A.K."/>
            <person name="Ho P.T."/>
            <person name="Jun S."/>
            <person name="Lee S.J."/>
            <person name="Kim Y."/>
            <person name="Won Y.J."/>
        </authorList>
    </citation>
    <scope>NUCLEOTIDE SEQUENCE [LARGE SCALE GENOMIC DNA]</scope>
    <source>
        <strain evidence="27">Wonlab-2016</strain>
    </source>
</reference>
<evidence type="ECO:0000256" key="22">
    <source>
        <dbReference type="ARBA" id="ARBA00048100"/>
    </source>
</evidence>
<gene>
    <name evidence="27" type="ORF">BaRGS_00028400</name>
</gene>
<keyword evidence="15" id="KW-0443">Lipid metabolism</keyword>
<sequence length="478" mass="54217">MPSPKKQSRKDIELKQEKASVTPIRQSSRIASIVAAEKEGSSQRVEKITRETRSSMKIEEKEKPAARTKSYEFGGPVGAFFMIFSLPVTLYAVNLACRKDKCTILEMPKLPSSLAVLVDMEAAFIFLGWFAFQAVLAVLPVGRVAEGQPLKSGQRLKYRLNGFLSLLVTLACLGVAVYYEVPLSVLSKKFFPLMTTAVIFSFLLSIALYIKSLFISPSKVAAPGNSGNFIYDFFMGHELNPRIGPLDLKFFCELRPGLIGWAVLNLAFLVDAYQKQGTFPPALTMVVLFQFVYVADALFFEDAILTTMDITHDGFGFMLAFGDLAWVPFLYCLQPRFLYESKFNLPWYCLAPIALLNVIGYYIFRGANSQKNDFRKNPHSPALAYLETIPTPSGKRLLVGGWWGLVRKPNYLGDLLMALAWSLPCGFGHVLPYFYPIYFFILLVHRERRDDAECRRKYGASWDRYCERVRYRIIPYVY</sequence>
<evidence type="ECO:0000256" key="13">
    <source>
        <dbReference type="ARBA" id="ARBA00023002"/>
    </source>
</evidence>
<comment type="pathway">
    <text evidence="3">Steroid biosynthesis; cholesterol biosynthesis.</text>
</comment>
<dbReference type="Pfam" id="PF01222">
    <property type="entry name" value="ERG4_ERG24"/>
    <property type="match status" value="1"/>
</dbReference>
<feature type="transmembrane region" description="Helical" evidence="26">
    <location>
        <begin position="191"/>
        <end position="210"/>
    </location>
</feature>
<evidence type="ECO:0000256" key="23">
    <source>
        <dbReference type="ARBA" id="ARBA00048712"/>
    </source>
</evidence>
<evidence type="ECO:0000313" key="28">
    <source>
        <dbReference type="Proteomes" id="UP001519460"/>
    </source>
</evidence>
<evidence type="ECO:0000256" key="11">
    <source>
        <dbReference type="ARBA" id="ARBA00022955"/>
    </source>
</evidence>
<comment type="catalytic activity">
    <reaction evidence="24">
        <text>4,4-dimethyl-5alpha-cholesta-8,24-dien-3beta-ol + NADP(+) = 4,4-dimethyl-5alpha-cholesta-8,14,24-trien-3beta-ol + NADPH + H(+)</text>
        <dbReference type="Rhea" id="RHEA:18561"/>
        <dbReference type="ChEBI" id="CHEBI:15378"/>
        <dbReference type="ChEBI" id="CHEBI:17813"/>
        <dbReference type="ChEBI" id="CHEBI:18364"/>
        <dbReference type="ChEBI" id="CHEBI:57783"/>
        <dbReference type="ChEBI" id="CHEBI:58349"/>
        <dbReference type="EC" id="1.3.1.70"/>
    </reaction>
</comment>
<keyword evidence="6" id="KW-0444">Lipid biosynthesis</keyword>
<keyword evidence="18" id="KW-0753">Steroid metabolism</keyword>
<keyword evidence="14" id="KW-0756">Sterol biosynthesis</keyword>
<evidence type="ECO:0000256" key="5">
    <source>
        <dbReference type="ARBA" id="ARBA00012413"/>
    </source>
</evidence>
<dbReference type="InterPro" id="IPR001171">
    <property type="entry name" value="ERG24_DHCR-like"/>
</dbReference>
<dbReference type="GO" id="GO:0005789">
    <property type="term" value="C:endoplasmic reticulum membrane"/>
    <property type="evidence" value="ECO:0007669"/>
    <property type="project" value="UniProtKB-SubCell"/>
</dbReference>
<dbReference type="EMBL" id="JACVVK020000283">
    <property type="protein sequence ID" value="KAK7480353.1"/>
    <property type="molecule type" value="Genomic_DNA"/>
</dbReference>
<dbReference type="PROSITE" id="PS01018">
    <property type="entry name" value="STEROL_REDUCT_2"/>
    <property type="match status" value="1"/>
</dbReference>
<keyword evidence="12 26" id="KW-1133">Transmembrane helix</keyword>
<dbReference type="EC" id="1.3.1.70" evidence="5"/>
<keyword evidence="7" id="KW-0153">Cholesterol metabolism</keyword>
<dbReference type="AlphaFoldDB" id="A0ABD0JZX2"/>
<name>A0ABD0JZX2_9CAEN</name>
<evidence type="ECO:0000313" key="27">
    <source>
        <dbReference type="EMBL" id="KAK7480353.1"/>
    </source>
</evidence>
<feature type="transmembrane region" description="Helical" evidence="26">
    <location>
        <begin position="315"/>
        <end position="333"/>
    </location>
</feature>
<evidence type="ECO:0000256" key="6">
    <source>
        <dbReference type="ARBA" id="ARBA00022516"/>
    </source>
</evidence>
<keyword evidence="13" id="KW-0560">Oxidoreductase</keyword>
<proteinExistence type="inferred from homology"/>
<feature type="transmembrane region" description="Helical" evidence="26">
    <location>
        <begin position="282"/>
        <end position="300"/>
    </location>
</feature>
<comment type="catalytic activity">
    <reaction evidence="23">
        <text>5alpha-cholest-8,14-dien-3beta-ol + NADPH + H(+) = 5alpha-cholest-8-en-3beta-ol + NADP(+)</text>
        <dbReference type="Rhea" id="RHEA:46456"/>
        <dbReference type="ChEBI" id="CHEBI:15378"/>
        <dbReference type="ChEBI" id="CHEBI:16608"/>
        <dbReference type="ChEBI" id="CHEBI:57783"/>
        <dbReference type="ChEBI" id="CHEBI:58349"/>
        <dbReference type="ChEBI" id="CHEBI:86131"/>
    </reaction>
</comment>
<keyword evidence="10" id="KW-0256">Endoplasmic reticulum</keyword>